<accession>A0A189PG30</accession>
<dbReference type="RefSeq" id="WP_011899292.1">
    <property type="nucleotide sequence ID" value="NZ_JBANEX010000123.1"/>
</dbReference>
<dbReference type="PATRIC" id="fig|29491.15.peg.96"/>
<evidence type="ECO:0000313" key="1">
    <source>
        <dbReference type="EMBL" id="ALL42146.1"/>
    </source>
</evidence>
<name>A0A189PG30_AERSS</name>
<dbReference type="AlphaFoldDB" id="A0A189PG30"/>
<reference evidence="1" key="1">
    <citation type="submission" date="2015-06" db="EMBL/GenBank/DDBJ databases">
        <title>Antimicrobial resistance-carrying plasmid pAsa4 variants found in Aeromonas salmonicida subsp. salmonicida: general architecture, construction blocks and gene elimination.</title>
        <authorList>
            <person name="Tanaka K.H."/>
            <person name="Vincent A.T."/>
            <person name="Trudel M.V."/>
            <person name="Paquet V.E."/>
            <person name="Frenette M."/>
            <person name="Charette S.J."/>
        </authorList>
    </citation>
    <scope>NUCLEOTIDE SEQUENCE</scope>
    <source>
        <strain evidence="1">01-B522</strain>
        <strain evidence="2">JF2267</strain>
        <plasmid evidence="1">pAsa4b</plasmid>
        <plasmid evidence="2">pAsa4c</plasmid>
    </source>
</reference>
<dbReference type="InterPro" id="IPR036666">
    <property type="entry name" value="HHA_sf"/>
</dbReference>
<sequence length="64" mass="7786">MKQKEMDRTDWLIKFRRAKCNETLDVMRDAALRELTNIREVANMLFAHEKREDEIEIGLYCRKI</sequence>
<geneLocation type="plasmid" evidence="2">
    <name>pAsa4c</name>
</geneLocation>
<dbReference type="EMBL" id="KT033469">
    <property type="protein sequence ID" value="ALL42146.1"/>
    <property type="molecule type" value="Genomic_DNA"/>
</dbReference>
<proteinExistence type="predicted"/>
<geneLocation type="plasmid" evidence="1">
    <name>pAsa4b</name>
</geneLocation>
<keyword evidence="1" id="KW-0614">Plasmid</keyword>
<organism evidence="1">
    <name type="scientific">Aeromonas salmonicida subsp. salmonicida</name>
    <dbReference type="NCBI Taxonomy" id="29491"/>
    <lineage>
        <taxon>Bacteria</taxon>
        <taxon>Pseudomonadati</taxon>
        <taxon>Pseudomonadota</taxon>
        <taxon>Gammaproteobacteria</taxon>
        <taxon>Aeromonadales</taxon>
        <taxon>Aeromonadaceae</taxon>
        <taxon>Aeromonas</taxon>
    </lineage>
</organism>
<dbReference type="EMBL" id="KT033470">
    <property type="protein sequence ID" value="ALL42319.1"/>
    <property type="molecule type" value="Genomic_DNA"/>
</dbReference>
<dbReference type="SUPFAM" id="SSF68989">
    <property type="entry name" value="Hemolysin expression modulating protein HHA"/>
    <property type="match status" value="1"/>
</dbReference>
<protein>
    <submittedName>
        <fullName evidence="1">Uncharacterized protein</fullName>
    </submittedName>
</protein>
<evidence type="ECO:0000313" key="2">
    <source>
        <dbReference type="EMBL" id="ALL42319.1"/>
    </source>
</evidence>
<dbReference type="Gene3D" id="1.20.1280.40">
    <property type="entry name" value="HHA"/>
    <property type="match status" value="1"/>
</dbReference>